<dbReference type="Pfam" id="PF03270">
    <property type="entry name" value="DUF269"/>
    <property type="match status" value="1"/>
</dbReference>
<dbReference type="AlphaFoldDB" id="A0A1S7LEQ7"/>
<dbReference type="Gene3D" id="1.10.3100.20">
    <property type="entry name" value="Protein of unknown function DUF269"/>
    <property type="match status" value="1"/>
</dbReference>
<name>A0A1S7LEQ7_MAGMO</name>
<organism evidence="1">
    <name type="scientific">Magnetococcus massalia (strain MO-1)</name>
    <dbReference type="NCBI Taxonomy" id="451514"/>
    <lineage>
        <taxon>Bacteria</taxon>
        <taxon>Pseudomonadati</taxon>
        <taxon>Pseudomonadota</taxon>
        <taxon>Magnetococcia</taxon>
        <taxon>Magnetococcales</taxon>
        <taxon>Magnetococcaceae</taxon>
        <taxon>Magnetococcus</taxon>
    </lineage>
</organism>
<proteinExistence type="predicted"/>
<sequence length="149" mass="16547">MSDEDIFQSDFFQEMIKQMRALDTYGVQDKSTPEKLLNPFFITKEERKAIPVVGDPDPATIARVSAFYNAIAMLIEQECGLMAKPIINITHEGFGTVHILVGKLVALDRVVRDVHRFGFVDASKMKDDGDKLLSVALALIGKYPDVAGM</sequence>
<evidence type="ECO:0008006" key="2">
    <source>
        <dbReference type="Google" id="ProtNLM"/>
    </source>
</evidence>
<evidence type="ECO:0000313" key="1">
    <source>
        <dbReference type="EMBL" id="CRH04594.1"/>
    </source>
</evidence>
<dbReference type="EMBL" id="LO017727">
    <property type="protein sequence ID" value="CRH04594.1"/>
    <property type="molecule type" value="Genomic_DNA"/>
</dbReference>
<gene>
    <name evidence="1" type="ORF">MAGMO_0382</name>
</gene>
<accession>A0A1S7LEQ7</accession>
<dbReference type="InterPro" id="IPR004952">
    <property type="entry name" value="NifX-assoc_nitrogen_fix"/>
</dbReference>
<dbReference type="NCBIfam" id="TIGR02935">
    <property type="entry name" value="NifX-associated nitrogen fixation protein"/>
    <property type="match status" value="1"/>
</dbReference>
<reference evidence="1" key="1">
    <citation type="submission" date="2015-04" db="EMBL/GenBank/DDBJ databases">
        <authorList>
            <person name="Syromyatnikov M.Y."/>
            <person name="Popov V.N."/>
        </authorList>
    </citation>
    <scope>NUCLEOTIDE SEQUENCE</scope>
    <source>
        <strain evidence="1">MO-1</strain>
    </source>
</reference>
<dbReference type="PIRSF" id="PIRSF005788">
    <property type="entry name" value="NifK"/>
    <property type="match status" value="1"/>
</dbReference>
<protein>
    <recommendedName>
        <fullName evidence="2">Nitrogen fixation protein</fullName>
    </recommendedName>
</protein>